<evidence type="ECO:0000256" key="3">
    <source>
        <dbReference type="ARBA" id="ARBA00022723"/>
    </source>
</evidence>
<organism evidence="8 9">
    <name type="scientific">Rhodococcus ruber</name>
    <dbReference type="NCBI Taxonomy" id="1830"/>
    <lineage>
        <taxon>Bacteria</taxon>
        <taxon>Bacillati</taxon>
        <taxon>Actinomycetota</taxon>
        <taxon>Actinomycetes</taxon>
        <taxon>Mycobacteriales</taxon>
        <taxon>Nocardiaceae</taxon>
        <taxon>Rhodococcus</taxon>
    </lineage>
</organism>
<evidence type="ECO:0000256" key="5">
    <source>
        <dbReference type="ARBA" id="ARBA00023004"/>
    </source>
</evidence>
<keyword evidence="5 7" id="KW-0408">Iron</keyword>
<name>A0ABT4ML81_9NOCA</name>
<evidence type="ECO:0000256" key="6">
    <source>
        <dbReference type="ARBA" id="ARBA00023033"/>
    </source>
</evidence>
<dbReference type="RefSeq" id="WP_269608223.1">
    <property type="nucleotide sequence ID" value="NZ_JAPWIJ010000014.1"/>
</dbReference>
<dbReference type="PROSITE" id="PS00086">
    <property type="entry name" value="CYTOCHROME_P450"/>
    <property type="match status" value="1"/>
</dbReference>
<dbReference type="PANTHER" id="PTHR46696:SF1">
    <property type="entry name" value="CYTOCHROME P450 YJIB-RELATED"/>
    <property type="match status" value="1"/>
</dbReference>
<proteinExistence type="inferred from homology"/>
<accession>A0ABT4ML81</accession>
<dbReference type="Proteomes" id="UP001081071">
    <property type="component" value="Unassembled WGS sequence"/>
</dbReference>
<evidence type="ECO:0000256" key="1">
    <source>
        <dbReference type="ARBA" id="ARBA00010617"/>
    </source>
</evidence>
<evidence type="ECO:0000256" key="7">
    <source>
        <dbReference type="RuleBase" id="RU000461"/>
    </source>
</evidence>
<evidence type="ECO:0000313" key="8">
    <source>
        <dbReference type="EMBL" id="MCZ4521760.1"/>
    </source>
</evidence>
<keyword evidence="4 7" id="KW-0560">Oxidoreductase</keyword>
<keyword evidence="3 7" id="KW-0479">Metal-binding</keyword>
<keyword evidence="9" id="KW-1185">Reference proteome</keyword>
<gene>
    <name evidence="8" type="ORF">O4220_24845</name>
</gene>
<dbReference type="EMBL" id="JAPWIJ010000014">
    <property type="protein sequence ID" value="MCZ4521760.1"/>
    <property type="molecule type" value="Genomic_DNA"/>
</dbReference>
<evidence type="ECO:0000256" key="4">
    <source>
        <dbReference type="ARBA" id="ARBA00023002"/>
    </source>
</evidence>
<dbReference type="PRINTS" id="PR00385">
    <property type="entry name" value="P450"/>
</dbReference>
<dbReference type="InterPro" id="IPR001128">
    <property type="entry name" value="Cyt_P450"/>
</dbReference>
<sequence length="395" mass="43259">MVTPTTTLADIDLFSDDHLRNPYENYARLRAAGPVVWLDRLDCWVASQYETVRRVLGENDTFTSAKGVGLNDEVNTALKDTLIASDPPLHDQLRSVLAGQLSPKAIRALGESINSRARELVMPLIDAGRFDAITDLARVFPPTIVADLVGIPEEVRPTLVGFGDAIFQMMGPADKPRTFARADLVAEHYAWLATVESSTLLEGSWGRDIYKAVDDGIIDQQTALGLLSGYTAAGMDTTINALGWAIELFTRHPEQWTAIRDDRSLIPGAFNEIVRFESPVQMFTRVATTDVELGGTHIEAGQRVMVLYGSANRDETHFGSDAAEFDILRDSSDHLGFGYGLHGCVGQALARLEAHTVLNILADHVVRFHGESEPEMHLNSTVRGLESFVVSVETA</sequence>
<comment type="caution">
    <text evidence="8">The sequence shown here is derived from an EMBL/GenBank/DDBJ whole genome shotgun (WGS) entry which is preliminary data.</text>
</comment>
<dbReference type="InterPro" id="IPR002397">
    <property type="entry name" value="Cyt_P450_B"/>
</dbReference>
<dbReference type="Pfam" id="PF00067">
    <property type="entry name" value="p450"/>
    <property type="match status" value="1"/>
</dbReference>
<comment type="similarity">
    <text evidence="1 7">Belongs to the cytochrome P450 family.</text>
</comment>
<dbReference type="PANTHER" id="PTHR46696">
    <property type="entry name" value="P450, PUTATIVE (EUROFUNG)-RELATED"/>
    <property type="match status" value="1"/>
</dbReference>
<keyword evidence="2 7" id="KW-0349">Heme</keyword>
<dbReference type="InterPro" id="IPR036396">
    <property type="entry name" value="Cyt_P450_sf"/>
</dbReference>
<dbReference type="PRINTS" id="PR00359">
    <property type="entry name" value="BP450"/>
</dbReference>
<dbReference type="InterPro" id="IPR017972">
    <property type="entry name" value="Cyt_P450_CS"/>
</dbReference>
<protein>
    <submittedName>
        <fullName evidence="8">Cytochrome P450</fullName>
    </submittedName>
</protein>
<keyword evidence="6 7" id="KW-0503">Monooxygenase</keyword>
<dbReference type="Gene3D" id="1.10.630.10">
    <property type="entry name" value="Cytochrome P450"/>
    <property type="match status" value="1"/>
</dbReference>
<reference evidence="8" key="1">
    <citation type="submission" date="2022-12" db="EMBL/GenBank/DDBJ databases">
        <authorList>
            <person name="Krivoruchko A.V."/>
            <person name="Elkin A."/>
        </authorList>
    </citation>
    <scope>NUCLEOTIDE SEQUENCE</scope>
    <source>
        <strain evidence="8">IEGM 1391</strain>
    </source>
</reference>
<evidence type="ECO:0000313" key="9">
    <source>
        <dbReference type="Proteomes" id="UP001081071"/>
    </source>
</evidence>
<evidence type="ECO:0000256" key="2">
    <source>
        <dbReference type="ARBA" id="ARBA00022617"/>
    </source>
</evidence>
<dbReference type="SUPFAM" id="SSF48264">
    <property type="entry name" value="Cytochrome P450"/>
    <property type="match status" value="1"/>
</dbReference>